<name>A0ABU9T4Q0_9HYPH</name>
<dbReference type="RefSeq" id="WP_342847603.1">
    <property type="nucleotide sequence ID" value="NZ_JBBMQO010000003.1"/>
</dbReference>
<feature type="domain" description="Co-chaperone DjlA N-terminal" evidence="1">
    <location>
        <begin position="37"/>
        <end position="138"/>
    </location>
</feature>
<dbReference type="InterPro" id="IPR007791">
    <property type="entry name" value="DjlA_N"/>
</dbReference>
<dbReference type="Pfam" id="PF05099">
    <property type="entry name" value="TerB"/>
    <property type="match status" value="1"/>
</dbReference>
<organism evidence="2 3">
    <name type="scientific">Ahrensia kielensis</name>
    <dbReference type="NCBI Taxonomy" id="76980"/>
    <lineage>
        <taxon>Bacteria</taxon>
        <taxon>Pseudomonadati</taxon>
        <taxon>Pseudomonadota</taxon>
        <taxon>Alphaproteobacteria</taxon>
        <taxon>Hyphomicrobiales</taxon>
        <taxon>Ahrensiaceae</taxon>
        <taxon>Ahrensia</taxon>
    </lineage>
</organism>
<evidence type="ECO:0000313" key="2">
    <source>
        <dbReference type="EMBL" id="MEM5501107.1"/>
    </source>
</evidence>
<dbReference type="Gene3D" id="1.10.3680.10">
    <property type="entry name" value="TerB-like"/>
    <property type="match status" value="1"/>
</dbReference>
<proteinExistence type="predicted"/>
<reference evidence="2 3" key="1">
    <citation type="submission" date="2024-03" db="EMBL/GenBank/DDBJ databases">
        <title>Community enrichment and isolation of bacterial strains for fucoidan degradation.</title>
        <authorList>
            <person name="Sichert A."/>
        </authorList>
    </citation>
    <scope>NUCLEOTIDE SEQUENCE [LARGE SCALE GENOMIC DNA]</scope>
    <source>
        <strain evidence="2 3">AS62</strain>
    </source>
</reference>
<keyword evidence="3" id="KW-1185">Reference proteome</keyword>
<dbReference type="Proteomes" id="UP001477870">
    <property type="component" value="Unassembled WGS sequence"/>
</dbReference>
<accession>A0ABU9T4Q0</accession>
<dbReference type="SUPFAM" id="SSF158682">
    <property type="entry name" value="TerB-like"/>
    <property type="match status" value="1"/>
</dbReference>
<comment type="caution">
    <text evidence="2">The sequence shown here is derived from an EMBL/GenBank/DDBJ whole genome shotgun (WGS) entry which is preliminary data.</text>
</comment>
<dbReference type="EMBL" id="JBBMQO010000003">
    <property type="protein sequence ID" value="MEM5501107.1"/>
    <property type="molecule type" value="Genomic_DNA"/>
</dbReference>
<evidence type="ECO:0000259" key="1">
    <source>
        <dbReference type="Pfam" id="PF05099"/>
    </source>
</evidence>
<dbReference type="InterPro" id="IPR029024">
    <property type="entry name" value="TerB-like"/>
</dbReference>
<sequence>MGDEKPQSLFAKVKSMIEADKNVRLVAGDPTLSAELLLLFRMILADGTVREVEIDMLKRICAEEFDVTPSALDAIYKYLADMAYETSATQSAEMFKELSLERRQKLLDHMIAIAEADGELVASEVKLIERTARLLGFDLKSHGPIAD</sequence>
<protein>
    <submittedName>
        <fullName evidence="2">TerB family tellurite resistance protein</fullName>
    </submittedName>
</protein>
<evidence type="ECO:0000313" key="3">
    <source>
        <dbReference type="Proteomes" id="UP001477870"/>
    </source>
</evidence>
<gene>
    <name evidence="2" type="ORF">WNY59_05855</name>
</gene>